<keyword evidence="3" id="KW-1185">Reference proteome</keyword>
<dbReference type="RefSeq" id="WP_161700724.1">
    <property type="nucleotide sequence ID" value="NZ_JAAAHS010000195.1"/>
</dbReference>
<evidence type="ECO:0000256" key="1">
    <source>
        <dbReference type="SAM" id="Phobius"/>
    </source>
</evidence>
<reference evidence="2" key="1">
    <citation type="submission" date="2020-01" db="EMBL/GenBank/DDBJ databases">
        <title>Whole-genome analyses of novel actinobacteria.</title>
        <authorList>
            <person name="Sahin N."/>
        </authorList>
    </citation>
    <scope>NUCLEOTIDE SEQUENCE</scope>
    <source>
        <strain evidence="2">YC537</strain>
    </source>
</reference>
<keyword evidence="1" id="KW-0472">Membrane</keyword>
<proteinExistence type="predicted"/>
<gene>
    <name evidence="2" type="ORF">GUY60_22665</name>
</gene>
<dbReference type="Proteomes" id="UP000598297">
    <property type="component" value="Unassembled WGS sequence"/>
</dbReference>
<evidence type="ECO:0000313" key="3">
    <source>
        <dbReference type="Proteomes" id="UP000598297"/>
    </source>
</evidence>
<feature type="transmembrane region" description="Helical" evidence="1">
    <location>
        <begin position="46"/>
        <end position="64"/>
    </location>
</feature>
<dbReference type="EMBL" id="JAAAHS010000195">
    <property type="protein sequence ID" value="NBE54168.1"/>
    <property type="molecule type" value="Genomic_DNA"/>
</dbReference>
<keyword evidence="1" id="KW-0812">Transmembrane</keyword>
<dbReference type="AlphaFoldDB" id="A0A964URM1"/>
<evidence type="ECO:0000313" key="2">
    <source>
        <dbReference type="EMBL" id="NBE54168.1"/>
    </source>
</evidence>
<sequence>MTRERKEDRVRRLLDGPWPAVPPEVCAEALRRGARQGRRRALARRLLWLVVCAGLVVFVVWAAVEQPWVLPPAETTPPLDGW</sequence>
<comment type="caution">
    <text evidence="2">The sequence shown here is derived from an EMBL/GenBank/DDBJ whole genome shotgun (WGS) entry which is preliminary data.</text>
</comment>
<accession>A0A964URM1</accession>
<organism evidence="2 3">
    <name type="scientific">Streptomyces boluensis</name>
    <dbReference type="NCBI Taxonomy" id="1775135"/>
    <lineage>
        <taxon>Bacteria</taxon>
        <taxon>Bacillati</taxon>
        <taxon>Actinomycetota</taxon>
        <taxon>Actinomycetes</taxon>
        <taxon>Kitasatosporales</taxon>
        <taxon>Streptomycetaceae</taxon>
        <taxon>Streptomyces</taxon>
    </lineage>
</organism>
<protein>
    <submittedName>
        <fullName evidence="2">Uncharacterized protein</fullName>
    </submittedName>
</protein>
<keyword evidence="1" id="KW-1133">Transmembrane helix</keyword>
<name>A0A964URM1_9ACTN</name>